<dbReference type="Pfam" id="PF20730">
    <property type="entry name" value="YetF_N"/>
    <property type="match status" value="1"/>
</dbReference>
<feature type="transmembrane region" description="Helical" evidence="7">
    <location>
        <begin position="6"/>
        <end position="25"/>
    </location>
</feature>
<reference evidence="10 11" key="1">
    <citation type="submission" date="2016-10" db="EMBL/GenBank/DDBJ databases">
        <authorList>
            <person name="de Groot N.N."/>
        </authorList>
    </citation>
    <scope>NUCLEOTIDE SEQUENCE [LARGE SCALE GENOMIC DNA]</scope>
    <source>
        <strain evidence="10 11">CGMCC 1.3442</strain>
    </source>
</reference>
<evidence type="ECO:0000256" key="4">
    <source>
        <dbReference type="ARBA" id="ARBA00022692"/>
    </source>
</evidence>
<feature type="transmembrane region" description="Helical" evidence="7">
    <location>
        <begin position="32"/>
        <end position="52"/>
    </location>
</feature>
<keyword evidence="11" id="KW-1185">Reference proteome</keyword>
<evidence type="ECO:0000256" key="7">
    <source>
        <dbReference type="SAM" id="Phobius"/>
    </source>
</evidence>
<evidence type="ECO:0000256" key="2">
    <source>
        <dbReference type="ARBA" id="ARBA00006448"/>
    </source>
</evidence>
<dbReference type="AlphaFoldDB" id="A0A1H0EJG1"/>
<dbReference type="InterPro" id="IPR023090">
    <property type="entry name" value="UPF0702_alpha/beta_dom_sf"/>
</dbReference>
<dbReference type="Pfam" id="PF04239">
    <property type="entry name" value="DUF421"/>
    <property type="match status" value="1"/>
</dbReference>
<dbReference type="RefSeq" id="WP_245686887.1">
    <property type="nucleotide sequence ID" value="NZ_BJVZ01000009.1"/>
</dbReference>
<organism evidence="10 11">
    <name type="scientific">Tenuibacillus multivorans</name>
    <dbReference type="NCBI Taxonomy" id="237069"/>
    <lineage>
        <taxon>Bacteria</taxon>
        <taxon>Bacillati</taxon>
        <taxon>Bacillota</taxon>
        <taxon>Bacilli</taxon>
        <taxon>Bacillales</taxon>
        <taxon>Bacillaceae</taxon>
        <taxon>Tenuibacillus</taxon>
    </lineage>
</organism>
<name>A0A1H0EJG1_9BACI</name>
<evidence type="ECO:0000313" key="11">
    <source>
        <dbReference type="Proteomes" id="UP000199334"/>
    </source>
</evidence>
<evidence type="ECO:0000256" key="3">
    <source>
        <dbReference type="ARBA" id="ARBA00022475"/>
    </source>
</evidence>
<keyword evidence="4 7" id="KW-0812">Transmembrane</keyword>
<dbReference type="Proteomes" id="UP000199334">
    <property type="component" value="Unassembled WGS sequence"/>
</dbReference>
<dbReference type="STRING" id="237069.SAMN05216498_3177"/>
<dbReference type="InterPro" id="IPR048454">
    <property type="entry name" value="YetF_N"/>
</dbReference>
<evidence type="ECO:0000313" key="10">
    <source>
        <dbReference type="EMBL" id="SDN82481.1"/>
    </source>
</evidence>
<evidence type="ECO:0000259" key="9">
    <source>
        <dbReference type="Pfam" id="PF20730"/>
    </source>
</evidence>
<dbReference type="PANTHER" id="PTHR34582">
    <property type="entry name" value="UPF0702 TRANSMEMBRANE PROTEIN YCAP"/>
    <property type="match status" value="1"/>
</dbReference>
<dbReference type="GO" id="GO:0005886">
    <property type="term" value="C:plasma membrane"/>
    <property type="evidence" value="ECO:0007669"/>
    <property type="project" value="UniProtKB-SubCell"/>
</dbReference>
<keyword evidence="3" id="KW-1003">Cell membrane</keyword>
<evidence type="ECO:0000256" key="6">
    <source>
        <dbReference type="ARBA" id="ARBA00023136"/>
    </source>
</evidence>
<evidence type="ECO:0000259" key="8">
    <source>
        <dbReference type="Pfam" id="PF04239"/>
    </source>
</evidence>
<comment type="subcellular location">
    <subcellularLocation>
        <location evidence="1">Cell membrane</location>
        <topology evidence="1">Multi-pass membrane protein</topology>
    </subcellularLocation>
</comment>
<dbReference type="InterPro" id="IPR007353">
    <property type="entry name" value="DUF421"/>
</dbReference>
<protein>
    <submittedName>
        <fullName evidence="10">Uncharacterized membrane protein YcaP, DUF421 family</fullName>
    </submittedName>
</protein>
<evidence type="ECO:0000256" key="5">
    <source>
        <dbReference type="ARBA" id="ARBA00022989"/>
    </source>
</evidence>
<keyword evidence="6 7" id="KW-0472">Membrane</keyword>
<keyword evidence="5 7" id="KW-1133">Transmembrane helix</keyword>
<dbReference type="PANTHER" id="PTHR34582:SF5">
    <property type="entry name" value="UPF0702 TRANSMEMBRANE PROTEIN YETF"/>
    <property type="match status" value="1"/>
</dbReference>
<feature type="domain" description="YetF C-terminal" evidence="8">
    <location>
        <begin position="80"/>
        <end position="213"/>
    </location>
</feature>
<dbReference type="EMBL" id="FNIG01000009">
    <property type="protein sequence ID" value="SDN82481.1"/>
    <property type="molecule type" value="Genomic_DNA"/>
</dbReference>
<evidence type="ECO:0000256" key="1">
    <source>
        <dbReference type="ARBA" id="ARBA00004651"/>
    </source>
</evidence>
<gene>
    <name evidence="10" type="ORF">SAMN05216498_3177</name>
</gene>
<sequence length="224" mass="25790">MELVRLLIESIVGFVALFVLTKFLGKSQITQITAFDFIAALVLGELVGNALFDPQAGVTMILFAVTIWGILIYITEMLTQKFRRTRSLLEGKPSIVIRRGQIQRDVMKENKLDMNQLMHLLRDKGVFSIQEVDYAIFETNGTVNVMKKYIYQNPTNEFFNATPQETVLPIAIISDGELQQENLKEIEWDKQHVFDELDQQGLKLDEVMYAEYNKNEKGLYVLPY</sequence>
<feature type="domain" description="YetF-like N-terminal transmembrane" evidence="9">
    <location>
        <begin position="6"/>
        <end position="77"/>
    </location>
</feature>
<proteinExistence type="inferred from homology"/>
<dbReference type="Gene3D" id="3.30.240.20">
    <property type="entry name" value="bsu07140 like domains"/>
    <property type="match status" value="2"/>
</dbReference>
<comment type="similarity">
    <text evidence="2">Belongs to the UPF0702 family.</text>
</comment>
<accession>A0A1H0EJG1</accession>
<feature type="transmembrane region" description="Helical" evidence="7">
    <location>
        <begin position="58"/>
        <end position="78"/>
    </location>
</feature>